<dbReference type="Proteomes" id="UP001180020">
    <property type="component" value="Unassembled WGS sequence"/>
</dbReference>
<name>A0AAV9D6E7_ACOCL</name>
<accession>A0AAV9D6E7</accession>
<keyword evidence="2" id="KW-1185">Reference proteome</keyword>
<dbReference type="EMBL" id="JAUJYO010000015">
    <property type="protein sequence ID" value="KAK1296820.1"/>
    <property type="molecule type" value="Genomic_DNA"/>
</dbReference>
<reference evidence="1" key="2">
    <citation type="submission" date="2023-06" db="EMBL/GenBank/DDBJ databases">
        <authorList>
            <person name="Ma L."/>
            <person name="Liu K.-W."/>
            <person name="Li Z."/>
            <person name="Hsiao Y.-Y."/>
            <person name="Qi Y."/>
            <person name="Fu T."/>
            <person name="Tang G."/>
            <person name="Zhang D."/>
            <person name="Sun W.-H."/>
            <person name="Liu D.-K."/>
            <person name="Li Y."/>
            <person name="Chen G.-Z."/>
            <person name="Liu X.-D."/>
            <person name="Liao X.-Y."/>
            <person name="Jiang Y.-T."/>
            <person name="Yu X."/>
            <person name="Hao Y."/>
            <person name="Huang J."/>
            <person name="Zhao X.-W."/>
            <person name="Ke S."/>
            <person name="Chen Y.-Y."/>
            <person name="Wu W.-L."/>
            <person name="Hsu J.-L."/>
            <person name="Lin Y.-F."/>
            <person name="Huang M.-D."/>
            <person name="Li C.-Y."/>
            <person name="Huang L."/>
            <person name="Wang Z.-W."/>
            <person name="Zhao X."/>
            <person name="Zhong W.-Y."/>
            <person name="Peng D.-H."/>
            <person name="Ahmad S."/>
            <person name="Lan S."/>
            <person name="Zhang J.-S."/>
            <person name="Tsai W.-C."/>
            <person name="Van De Peer Y."/>
            <person name="Liu Z.-J."/>
        </authorList>
    </citation>
    <scope>NUCLEOTIDE SEQUENCE</scope>
    <source>
        <strain evidence="1">CP</strain>
        <tissue evidence="1">Leaves</tissue>
    </source>
</reference>
<comment type="caution">
    <text evidence="1">The sequence shown here is derived from an EMBL/GenBank/DDBJ whole genome shotgun (WGS) entry which is preliminary data.</text>
</comment>
<evidence type="ECO:0000313" key="1">
    <source>
        <dbReference type="EMBL" id="KAK1296820.1"/>
    </source>
</evidence>
<proteinExistence type="predicted"/>
<dbReference type="AlphaFoldDB" id="A0AAV9D6E7"/>
<reference evidence="1" key="1">
    <citation type="journal article" date="2023" name="Nat. Commun.">
        <title>Diploid and tetraploid genomes of Acorus and the evolution of monocots.</title>
        <authorList>
            <person name="Ma L."/>
            <person name="Liu K.W."/>
            <person name="Li Z."/>
            <person name="Hsiao Y.Y."/>
            <person name="Qi Y."/>
            <person name="Fu T."/>
            <person name="Tang G.D."/>
            <person name="Zhang D."/>
            <person name="Sun W.H."/>
            <person name="Liu D.K."/>
            <person name="Li Y."/>
            <person name="Chen G.Z."/>
            <person name="Liu X.D."/>
            <person name="Liao X.Y."/>
            <person name="Jiang Y.T."/>
            <person name="Yu X."/>
            <person name="Hao Y."/>
            <person name="Huang J."/>
            <person name="Zhao X.W."/>
            <person name="Ke S."/>
            <person name="Chen Y.Y."/>
            <person name="Wu W.L."/>
            <person name="Hsu J.L."/>
            <person name="Lin Y.F."/>
            <person name="Huang M.D."/>
            <person name="Li C.Y."/>
            <person name="Huang L."/>
            <person name="Wang Z.W."/>
            <person name="Zhao X."/>
            <person name="Zhong W.Y."/>
            <person name="Peng D.H."/>
            <person name="Ahmad S."/>
            <person name="Lan S."/>
            <person name="Zhang J.S."/>
            <person name="Tsai W.C."/>
            <person name="Van de Peer Y."/>
            <person name="Liu Z.J."/>
        </authorList>
    </citation>
    <scope>NUCLEOTIDE SEQUENCE</scope>
    <source>
        <strain evidence="1">CP</strain>
    </source>
</reference>
<evidence type="ECO:0000313" key="2">
    <source>
        <dbReference type="Proteomes" id="UP001180020"/>
    </source>
</evidence>
<gene>
    <name evidence="1" type="ORF">QJS10_CPB15g00843</name>
</gene>
<sequence length="110" mass="12218">MARAPRSIKPTWHDDTLLTLSMAHMLEGPFSELKSGEKRPGGWVSQCNLLGSHTEESEGGENLRLQAHQPNNACFKLVSKTLANRLNEVLDTLIEANQTVFILALFMKVS</sequence>
<protein>
    <submittedName>
        <fullName evidence="1">Uncharacterized protein</fullName>
    </submittedName>
</protein>
<organism evidence="1 2">
    <name type="scientific">Acorus calamus</name>
    <name type="common">Sweet flag</name>
    <dbReference type="NCBI Taxonomy" id="4465"/>
    <lineage>
        <taxon>Eukaryota</taxon>
        <taxon>Viridiplantae</taxon>
        <taxon>Streptophyta</taxon>
        <taxon>Embryophyta</taxon>
        <taxon>Tracheophyta</taxon>
        <taxon>Spermatophyta</taxon>
        <taxon>Magnoliopsida</taxon>
        <taxon>Liliopsida</taxon>
        <taxon>Acoraceae</taxon>
        <taxon>Acorus</taxon>
    </lineage>
</organism>